<dbReference type="PROSITE" id="PS50943">
    <property type="entry name" value="HTH_CROC1"/>
    <property type="match status" value="1"/>
</dbReference>
<dbReference type="Gene3D" id="1.10.260.40">
    <property type="entry name" value="lambda repressor-like DNA-binding domains"/>
    <property type="match status" value="1"/>
</dbReference>
<dbReference type="CDD" id="cd00093">
    <property type="entry name" value="HTH_XRE"/>
    <property type="match status" value="1"/>
</dbReference>
<sequence>MFFGEKLRKARLKQKFGLRRFADKIRMKPSAYSNVEHGYIKPPGTPDDCIWICDIIKHLELEKYDPAIMKLMISWGQPFIMQKMTEFGCPIFVHHEDGTPFSEEELSHLYKDFEVTREEHNRKAVKDNEKKKNM</sequence>
<reference evidence="2" key="1">
    <citation type="journal article" date="2015" name="Nature">
        <title>Complex archaea that bridge the gap between prokaryotes and eukaryotes.</title>
        <authorList>
            <person name="Spang A."/>
            <person name="Saw J.H."/>
            <person name="Jorgensen S.L."/>
            <person name="Zaremba-Niedzwiedzka K."/>
            <person name="Martijn J."/>
            <person name="Lind A.E."/>
            <person name="van Eijk R."/>
            <person name="Schleper C."/>
            <person name="Guy L."/>
            <person name="Ettema T.J."/>
        </authorList>
    </citation>
    <scope>NUCLEOTIDE SEQUENCE</scope>
</reference>
<dbReference type="InterPro" id="IPR010982">
    <property type="entry name" value="Lambda_DNA-bd_dom_sf"/>
</dbReference>
<feature type="domain" description="HTH cro/C1-type" evidence="1">
    <location>
        <begin position="7"/>
        <end position="42"/>
    </location>
</feature>
<name>A0A0F9I9C5_9ZZZZ</name>
<proteinExistence type="predicted"/>
<evidence type="ECO:0000259" key="1">
    <source>
        <dbReference type="PROSITE" id="PS50943"/>
    </source>
</evidence>
<dbReference type="SUPFAM" id="SSF47413">
    <property type="entry name" value="lambda repressor-like DNA-binding domains"/>
    <property type="match status" value="1"/>
</dbReference>
<dbReference type="AlphaFoldDB" id="A0A0F9I9C5"/>
<dbReference type="InterPro" id="IPR001387">
    <property type="entry name" value="Cro/C1-type_HTH"/>
</dbReference>
<accession>A0A0F9I9C5</accession>
<gene>
    <name evidence="2" type="ORF">LCGC14_1608720</name>
</gene>
<protein>
    <recommendedName>
        <fullName evidence="1">HTH cro/C1-type domain-containing protein</fullName>
    </recommendedName>
</protein>
<comment type="caution">
    <text evidence="2">The sequence shown here is derived from an EMBL/GenBank/DDBJ whole genome shotgun (WGS) entry which is preliminary data.</text>
</comment>
<dbReference type="GO" id="GO:0003677">
    <property type="term" value="F:DNA binding"/>
    <property type="evidence" value="ECO:0007669"/>
    <property type="project" value="InterPro"/>
</dbReference>
<organism evidence="2">
    <name type="scientific">marine sediment metagenome</name>
    <dbReference type="NCBI Taxonomy" id="412755"/>
    <lineage>
        <taxon>unclassified sequences</taxon>
        <taxon>metagenomes</taxon>
        <taxon>ecological metagenomes</taxon>
    </lineage>
</organism>
<dbReference type="EMBL" id="LAZR01012997">
    <property type="protein sequence ID" value="KKM24082.1"/>
    <property type="molecule type" value="Genomic_DNA"/>
</dbReference>
<evidence type="ECO:0000313" key="2">
    <source>
        <dbReference type="EMBL" id="KKM24082.1"/>
    </source>
</evidence>